<protein>
    <submittedName>
        <fullName evidence="6">Isoprenylcysteine carboxylmethyltransferase family protein</fullName>
    </submittedName>
</protein>
<evidence type="ECO:0000256" key="5">
    <source>
        <dbReference type="SAM" id="Phobius"/>
    </source>
</evidence>
<dbReference type="EMBL" id="WBSL01000019">
    <property type="protein sequence ID" value="MPY68271.1"/>
    <property type="molecule type" value="Genomic_DNA"/>
</dbReference>
<evidence type="ECO:0000256" key="1">
    <source>
        <dbReference type="ARBA" id="ARBA00004127"/>
    </source>
</evidence>
<comment type="caution">
    <text evidence="6">The sequence shown here is derived from an EMBL/GenBank/DDBJ whole genome shotgun (WGS) entry which is preliminary data.</text>
</comment>
<evidence type="ECO:0000256" key="4">
    <source>
        <dbReference type="ARBA" id="ARBA00023136"/>
    </source>
</evidence>
<feature type="transmembrane region" description="Helical" evidence="5">
    <location>
        <begin position="87"/>
        <end position="106"/>
    </location>
</feature>
<proteinExistence type="predicted"/>
<evidence type="ECO:0000256" key="2">
    <source>
        <dbReference type="ARBA" id="ARBA00022692"/>
    </source>
</evidence>
<dbReference type="Gene3D" id="1.20.120.1630">
    <property type="match status" value="1"/>
</dbReference>
<dbReference type="GO" id="GO:0008168">
    <property type="term" value="F:methyltransferase activity"/>
    <property type="evidence" value="ECO:0007669"/>
    <property type="project" value="UniProtKB-KW"/>
</dbReference>
<gene>
    <name evidence="6" type="ORF">F8S09_16565</name>
</gene>
<reference evidence="6 7" key="1">
    <citation type="submission" date="2019-10" db="EMBL/GenBank/DDBJ databases">
        <title>Deinococcus sp. isolated from soil.</title>
        <authorList>
            <person name="Li Y."/>
            <person name="Wang J."/>
        </authorList>
    </citation>
    <scope>NUCLEOTIDE SEQUENCE [LARGE SCALE GENOMIC DNA]</scope>
    <source>
        <strain evidence="6 7">SDU3-2</strain>
    </source>
</reference>
<sequence>MTEHGPNAALLTYFVAYLVIVFGWRSMTVWRATGINPYVLPRDDSAPGYIGRAMRSVLLALLLVTLGLTLQPSLAAALGPVQFLQQAWTGALGWVLLLGSLVWITAAQISMGPSWRVGIDPGTPAALVQRGLFRVSRNPIFLGMRLTLLGLLLVEPNAVTVAALVAGELLMQVQVRLEEAHLETVHGETYRLYRQQVRRWL</sequence>
<feature type="transmembrane region" description="Helical" evidence="5">
    <location>
        <begin position="6"/>
        <end position="24"/>
    </location>
</feature>
<evidence type="ECO:0000256" key="3">
    <source>
        <dbReference type="ARBA" id="ARBA00022989"/>
    </source>
</evidence>
<name>A0A7X1NZN0_9DEIO</name>
<dbReference type="Proteomes" id="UP000484842">
    <property type="component" value="Unassembled WGS sequence"/>
</dbReference>
<dbReference type="GO" id="GO:0032259">
    <property type="term" value="P:methylation"/>
    <property type="evidence" value="ECO:0007669"/>
    <property type="project" value="UniProtKB-KW"/>
</dbReference>
<keyword evidence="2 5" id="KW-0812">Transmembrane</keyword>
<dbReference type="Pfam" id="PF04191">
    <property type="entry name" value="PEMT"/>
    <property type="match status" value="1"/>
</dbReference>
<keyword evidence="6" id="KW-0808">Transferase</keyword>
<comment type="subcellular location">
    <subcellularLocation>
        <location evidence="1">Endomembrane system</location>
        <topology evidence="1">Multi-pass membrane protein</topology>
    </subcellularLocation>
</comment>
<keyword evidence="7" id="KW-1185">Reference proteome</keyword>
<feature type="transmembrane region" description="Helical" evidence="5">
    <location>
        <begin position="57"/>
        <end position="81"/>
    </location>
</feature>
<organism evidence="6 7">
    <name type="scientific">Deinococcus terrestris</name>
    <dbReference type="NCBI Taxonomy" id="2651870"/>
    <lineage>
        <taxon>Bacteria</taxon>
        <taxon>Thermotogati</taxon>
        <taxon>Deinococcota</taxon>
        <taxon>Deinococci</taxon>
        <taxon>Deinococcales</taxon>
        <taxon>Deinococcaceae</taxon>
        <taxon>Deinococcus</taxon>
    </lineage>
</organism>
<evidence type="ECO:0000313" key="7">
    <source>
        <dbReference type="Proteomes" id="UP000484842"/>
    </source>
</evidence>
<dbReference type="GO" id="GO:0012505">
    <property type="term" value="C:endomembrane system"/>
    <property type="evidence" value="ECO:0007669"/>
    <property type="project" value="UniProtKB-SubCell"/>
</dbReference>
<keyword evidence="6" id="KW-0489">Methyltransferase</keyword>
<dbReference type="AlphaFoldDB" id="A0A7X1NZN0"/>
<dbReference type="InterPro" id="IPR007318">
    <property type="entry name" value="Phopholipid_MeTrfase"/>
</dbReference>
<keyword evidence="4 5" id="KW-0472">Membrane</keyword>
<keyword evidence="3 5" id="KW-1133">Transmembrane helix</keyword>
<accession>A0A7X1NZN0</accession>
<evidence type="ECO:0000313" key="6">
    <source>
        <dbReference type="EMBL" id="MPY68271.1"/>
    </source>
</evidence>